<evidence type="ECO:0000313" key="1">
    <source>
        <dbReference type="EMBL" id="PKU26469.1"/>
    </source>
</evidence>
<dbReference type="RefSeq" id="WP_101248700.1">
    <property type="nucleotide sequence ID" value="NZ_PIUM01000001.1"/>
</dbReference>
<accession>A0A2N3Q1D7</accession>
<comment type="caution">
    <text evidence="1">The sequence shown here is derived from an EMBL/GenBank/DDBJ whole genome shotgun (WGS) entry which is preliminary data.</text>
</comment>
<keyword evidence="2" id="KW-1185">Reference proteome</keyword>
<organism evidence="1 2">
    <name type="scientific">Telmatospirillum siberiense</name>
    <dbReference type="NCBI Taxonomy" id="382514"/>
    <lineage>
        <taxon>Bacteria</taxon>
        <taxon>Pseudomonadati</taxon>
        <taxon>Pseudomonadota</taxon>
        <taxon>Alphaproteobacteria</taxon>
        <taxon>Rhodospirillales</taxon>
        <taxon>Rhodospirillaceae</taxon>
        <taxon>Telmatospirillum</taxon>
    </lineage>
</organism>
<sequence length="92" mass="10591">MSYEKVEEAWRLSEAARDYVKAAGHEVSIQEIFDKVFIPSDLVDIEKTKSEGGNPPKVFLKSPYGLQFRPEYKDWIPFRHGPVTLEPLNLNP</sequence>
<dbReference type="Proteomes" id="UP000233293">
    <property type="component" value="Unassembled WGS sequence"/>
</dbReference>
<gene>
    <name evidence="1" type="ORF">CWS72_01085</name>
</gene>
<dbReference type="AlphaFoldDB" id="A0A2N3Q1D7"/>
<proteinExistence type="predicted"/>
<reference evidence="2" key="1">
    <citation type="submission" date="2017-12" db="EMBL/GenBank/DDBJ databases">
        <title>Draft genome sequence of Telmatospirillum siberiense 26-4b1T, an acidotolerant peatland alphaproteobacterium potentially involved in sulfur cycling.</title>
        <authorList>
            <person name="Hausmann B."/>
            <person name="Pjevac P."/>
            <person name="Schreck K."/>
            <person name="Herbold C.W."/>
            <person name="Daims H."/>
            <person name="Wagner M."/>
            <person name="Pester M."/>
            <person name="Loy A."/>
        </authorList>
    </citation>
    <scope>NUCLEOTIDE SEQUENCE [LARGE SCALE GENOMIC DNA]</scope>
    <source>
        <strain evidence="2">26-4b1</strain>
    </source>
</reference>
<name>A0A2N3Q1D7_9PROT</name>
<protein>
    <submittedName>
        <fullName evidence="1">Uncharacterized protein</fullName>
    </submittedName>
</protein>
<evidence type="ECO:0000313" key="2">
    <source>
        <dbReference type="Proteomes" id="UP000233293"/>
    </source>
</evidence>
<dbReference type="EMBL" id="PIUM01000001">
    <property type="protein sequence ID" value="PKU26469.1"/>
    <property type="molecule type" value="Genomic_DNA"/>
</dbReference>
<dbReference type="OrthoDB" id="7305320at2"/>